<dbReference type="Proteomes" id="UP001362899">
    <property type="component" value="Unassembled WGS sequence"/>
</dbReference>
<dbReference type="InterPro" id="IPR013083">
    <property type="entry name" value="Znf_RING/FYVE/PHD"/>
</dbReference>
<dbReference type="PROSITE" id="PS50800">
    <property type="entry name" value="SAP"/>
    <property type="match status" value="1"/>
</dbReference>
<dbReference type="FunFam" id="3.30.40.10:FF:000172">
    <property type="entry name" value="E3 ubiquitin-protein ligase RAD18"/>
    <property type="match status" value="1"/>
</dbReference>
<dbReference type="PANTHER" id="PTHR14134">
    <property type="entry name" value="E3 UBIQUITIN-PROTEIN LIGASE RAD18"/>
    <property type="match status" value="1"/>
</dbReference>
<evidence type="ECO:0000256" key="13">
    <source>
        <dbReference type="ARBA" id="ARBA00023125"/>
    </source>
</evidence>
<name>A0AAV5RKY5_STABA</name>
<keyword evidence="11" id="KW-0833">Ubl conjugation pathway</keyword>
<evidence type="ECO:0000313" key="23">
    <source>
        <dbReference type="EMBL" id="GMM51388.1"/>
    </source>
</evidence>
<accession>A0AAV5RKY5</accession>
<evidence type="ECO:0000313" key="24">
    <source>
        <dbReference type="Proteomes" id="UP001362899"/>
    </source>
</evidence>
<keyword evidence="24" id="KW-1185">Reference proteome</keyword>
<sequence length="320" mass="36841">MEDSTDFLATKIPSLEKFEDNLRCPICRELLLRAPKITECGHTFCGECIDRHLNNETRCPLCRLEVQRAQLRANKSLESAVEEWKLNRDKLLHQLTLEQNSNTREHKDDNEKHEHTGVLNNVEIQHNPNVKTMSVCPICSKTLPISEIQGSHIDTCLQTNSSRSKRKRPFFEPIPTKKLSLPFFATLSDAKIRILLAENGLISKGSRAKLIQRFQEYFTLYNNNLDLKTPEPVSNLRKKMSLWEKTQNNNTNDLKELDAKEWTSQHQTQFDELITSAKKTAEKKNTPEKNSENVINLTQTEPQTKLKNGEVSESDNESEI</sequence>
<dbReference type="InterPro" id="IPR001841">
    <property type="entry name" value="Znf_RING"/>
</dbReference>
<dbReference type="GO" id="GO:0006281">
    <property type="term" value="P:DNA repair"/>
    <property type="evidence" value="ECO:0007669"/>
    <property type="project" value="UniProtKB-KW"/>
</dbReference>
<keyword evidence="7" id="KW-0808">Transferase</keyword>
<reference evidence="23 24" key="1">
    <citation type="journal article" date="2023" name="Elife">
        <title>Identification of key yeast species and microbe-microbe interactions impacting larval growth of Drosophila in the wild.</title>
        <authorList>
            <person name="Mure A."/>
            <person name="Sugiura Y."/>
            <person name="Maeda R."/>
            <person name="Honda K."/>
            <person name="Sakurai N."/>
            <person name="Takahashi Y."/>
            <person name="Watada M."/>
            <person name="Katoh T."/>
            <person name="Gotoh A."/>
            <person name="Gotoh Y."/>
            <person name="Taniguchi I."/>
            <person name="Nakamura K."/>
            <person name="Hayashi T."/>
            <person name="Katayama T."/>
            <person name="Uemura T."/>
            <person name="Hattori Y."/>
        </authorList>
    </citation>
    <scope>NUCLEOTIDE SEQUENCE [LARGE SCALE GENOMIC DNA]</scope>
    <source>
        <strain evidence="23 24">SB-73</strain>
    </source>
</reference>
<dbReference type="GO" id="GO:0097505">
    <property type="term" value="C:Rad6-Rad18 complex"/>
    <property type="evidence" value="ECO:0007669"/>
    <property type="project" value="TreeGrafter"/>
</dbReference>
<keyword evidence="9" id="KW-0227">DNA damage</keyword>
<dbReference type="PROSITE" id="PS50089">
    <property type="entry name" value="ZF_RING_2"/>
    <property type="match status" value="1"/>
</dbReference>
<dbReference type="SUPFAM" id="SSF57850">
    <property type="entry name" value="RING/U-box"/>
    <property type="match status" value="1"/>
</dbReference>
<dbReference type="EMBL" id="BTGC01000005">
    <property type="protein sequence ID" value="GMM51388.1"/>
    <property type="molecule type" value="Genomic_DNA"/>
</dbReference>
<feature type="compositionally biased region" description="Polar residues" evidence="20">
    <location>
        <begin position="292"/>
        <end position="306"/>
    </location>
</feature>
<dbReference type="Gene3D" id="3.30.40.10">
    <property type="entry name" value="Zinc/RING finger domain, C3HC4 (zinc finger)"/>
    <property type="match status" value="1"/>
</dbReference>
<evidence type="ECO:0000256" key="15">
    <source>
        <dbReference type="ARBA" id="ARBA00023242"/>
    </source>
</evidence>
<comment type="similarity">
    <text evidence="4">Belongs to the RAD18 family.</text>
</comment>
<feature type="compositionally biased region" description="Basic and acidic residues" evidence="20">
    <location>
        <begin position="279"/>
        <end position="291"/>
    </location>
</feature>
<feature type="domain" description="RING-type" evidence="21">
    <location>
        <begin position="24"/>
        <end position="63"/>
    </location>
</feature>
<dbReference type="InterPro" id="IPR003034">
    <property type="entry name" value="SAP_dom"/>
</dbReference>
<keyword evidence="10 19" id="KW-0863">Zinc-finger</keyword>
<evidence type="ECO:0000259" key="21">
    <source>
        <dbReference type="PROSITE" id="PS50089"/>
    </source>
</evidence>
<evidence type="ECO:0000256" key="6">
    <source>
        <dbReference type="ARBA" id="ARBA00015551"/>
    </source>
</evidence>
<comment type="caution">
    <text evidence="23">The sequence shown here is derived from an EMBL/GenBank/DDBJ whole genome shotgun (WGS) entry which is preliminary data.</text>
</comment>
<comment type="subcellular location">
    <subcellularLocation>
        <location evidence="2">Nucleus</location>
    </subcellularLocation>
</comment>
<evidence type="ECO:0000259" key="22">
    <source>
        <dbReference type="PROSITE" id="PS50800"/>
    </source>
</evidence>
<dbReference type="GO" id="GO:0003697">
    <property type="term" value="F:single-stranded DNA binding"/>
    <property type="evidence" value="ECO:0007669"/>
    <property type="project" value="InterPro"/>
</dbReference>
<keyword evidence="14" id="KW-0234">DNA repair</keyword>
<dbReference type="InterPro" id="IPR039577">
    <property type="entry name" value="Rad18"/>
</dbReference>
<evidence type="ECO:0000256" key="17">
    <source>
        <dbReference type="ARBA" id="ARBA00074353"/>
    </source>
</evidence>
<evidence type="ECO:0000256" key="4">
    <source>
        <dbReference type="ARBA" id="ARBA00009506"/>
    </source>
</evidence>
<organism evidence="23 24">
    <name type="scientific">Starmerella bacillaris</name>
    <name type="common">Yeast</name>
    <name type="synonym">Candida zemplinina</name>
    <dbReference type="NCBI Taxonomy" id="1247836"/>
    <lineage>
        <taxon>Eukaryota</taxon>
        <taxon>Fungi</taxon>
        <taxon>Dikarya</taxon>
        <taxon>Ascomycota</taxon>
        <taxon>Saccharomycotina</taxon>
        <taxon>Dipodascomycetes</taxon>
        <taxon>Dipodascales</taxon>
        <taxon>Trichomonascaceae</taxon>
        <taxon>Starmerella</taxon>
    </lineage>
</organism>
<feature type="domain" description="SAP" evidence="22">
    <location>
        <begin position="184"/>
        <end position="218"/>
    </location>
</feature>
<evidence type="ECO:0000256" key="10">
    <source>
        <dbReference type="ARBA" id="ARBA00022771"/>
    </source>
</evidence>
<evidence type="ECO:0000256" key="7">
    <source>
        <dbReference type="ARBA" id="ARBA00022679"/>
    </source>
</evidence>
<evidence type="ECO:0000256" key="9">
    <source>
        <dbReference type="ARBA" id="ARBA00022763"/>
    </source>
</evidence>
<feature type="region of interest" description="Disordered" evidence="20">
    <location>
        <begin position="278"/>
        <end position="320"/>
    </location>
</feature>
<evidence type="ECO:0000256" key="3">
    <source>
        <dbReference type="ARBA" id="ARBA00004906"/>
    </source>
</evidence>
<evidence type="ECO:0000256" key="19">
    <source>
        <dbReference type="PROSITE-ProRule" id="PRU00175"/>
    </source>
</evidence>
<evidence type="ECO:0000256" key="11">
    <source>
        <dbReference type="ARBA" id="ARBA00022786"/>
    </source>
</evidence>
<dbReference type="PROSITE" id="PS00518">
    <property type="entry name" value="ZF_RING_1"/>
    <property type="match status" value="1"/>
</dbReference>
<evidence type="ECO:0000256" key="1">
    <source>
        <dbReference type="ARBA" id="ARBA00000900"/>
    </source>
</evidence>
<dbReference type="GO" id="GO:0006513">
    <property type="term" value="P:protein monoubiquitination"/>
    <property type="evidence" value="ECO:0007669"/>
    <property type="project" value="InterPro"/>
</dbReference>
<evidence type="ECO:0000256" key="16">
    <source>
        <dbReference type="ARBA" id="ARBA00031783"/>
    </source>
</evidence>
<keyword evidence="12" id="KW-0862">Zinc</keyword>
<dbReference type="InterPro" id="IPR017907">
    <property type="entry name" value="Znf_RING_CS"/>
</dbReference>
<dbReference type="GO" id="GO:0061630">
    <property type="term" value="F:ubiquitin protein ligase activity"/>
    <property type="evidence" value="ECO:0007669"/>
    <property type="project" value="UniProtKB-EC"/>
</dbReference>
<comment type="pathway">
    <text evidence="3">Protein modification; protein ubiquitination.</text>
</comment>
<dbReference type="Pfam" id="PF13923">
    <property type="entry name" value="zf-C3HC4_2"/>
    <property type="match status" value="1"/>
</dbReference>
<dbReference type="AlphaFoldDB" id="A0AAV5RKY5"/>
<evidence type="ECO:0000256" key="12">
    <source>
        <dbReference type="ARBA" id="ARBA00022833"/>
    </source>
</evidence>
<dbReference type="GO" id="GO:0006301">
    <property type="term" value="P:DNA damage tolerance"/>
    <property type="evidence" value="ECO:0007669"/>
    <property type="project" value="InterPro"/>
</dbReference>
<evidence type="ECO:0000256" key="5">
    <source>
        <dbReference type="ARBA" id="ARBA00012483"/>
    </source>
</evidence>
<proteinExistence type="inferred from homology"/>
<dbReference type="EC" id="2.3.2.27" evidence="5"/>
<keyword evidence="13" id="KW-0238">DNA-binding</keyword>
<evidence type="ECO:0000256" key="14">
    <source>
        <dbReference type="ARBA" id="ARBA00023204"/>
    </source>
</evidence>
<gene>
    <name evidence="23" type="ORF">DASB73_023460</name>
</gene>
<evidence type="ECO:0000256" key="20">
    <source>
        <dbReference type="SAM" id="MobiDB-lite"/>
    </source>
</evidence>
<dbReference type="PANTHER" id="PTHR14134:SF2">
    <property type="entry name" value="E3 UBIQUITIN-PROTEIN LIGASE RAD18"/>
    <property type="match status" value="1"/>
</dbReference>
<evidence type="ECO:0000256" key="8">
    <source>
        <dbReference type="ARBA" id="ARBA00022723"/>
    </source>
</evidence>
<keyword evidence="15" id="KW-0539">Nucleus</keyword>
<comment type="catalytic activity">
    <reaction evidence="1">
        <text>S-ubiquitinyl-[E2 ubiquitin-conjugating enzyme]-L-cysteine + [acceptor protein]-L-lysine = [E2 ubiquitin-conjugating enzyme]-L-cysteine + N(6)-ubiquitinyl-[acceptor protein]-L-lysine.</text>
        <dbReference type="EC" id="2.3.2.27"/>
    </reaction>
</comment>
<evidence type="ECO:0000256" key="2">
    <source>
        <dbReference type="ARBA" id="ARBA00004123"/>
    </source>
</evidence>
<dbReference type="GO" id="GO:0005634">
    <property type="term" value="C:nucleus"/>
    <property type="evidence" value="ECO:0007669"/>
    <property type="project" value="UniProtKB-SubCell"/>
</dbReference>
<evidence type="ECO:0000256" key="18">
    <source>
        <dbReference type="ARBA" id="ARBA00082369"/>
    </source>
</evidence>
<keyword evidence="8" id="KW-0479">Metal-binding</keyword>
<protein>
    <recommendedName>
        <fullName evidence="6">Postreplication repair E3 ubiquitin-protein ligase RAD18</fullName>
        <ecNumber evidence="5">2.3.2.27</ecNumber>
    </recommendedName>
    <alternativeName>
        <fullName evidence="17">Postreplication repair E3 ubiquitin-protein ligase rad18</fullName>
    </alternativeName>
    <alternativeName>
        <fullName evidence="16 18">RING-type E3 ubiquitin transferase RAD18</fullName>
    </alternativeName>
</protein>
<dbReference type="SMART" id="SM00184">
    <property type="entry name" value="RING"/>
    <property type="match status" value="1"/>
</dbReference>
<dbReference type="GO" id="GO:0008270">
    <property type="term" value="F:zinc ion binding"/>
    <property type="evidence" value="ECO:0007669"/>
    <property type="project" value="UniProtKB-KW"/>
</dbReference>
<dbReference type="Gene3D" id="3.30.160.60">
    <property type="entry name" value="Classic Zinc Finger"/>
    <property type="match status" value="1"/>
</dbReference>